<feature type="region of interest" description="Disordered" evidence="1">
    <location>
        <begin position="114"/>
        <end position="137"/>
    </location>
</feature>
<evidence type="ECO:0000313" key="2">
    <source>
        <dbReference type="EMBL" id="MPN39947.1"/>
    </source>
</evidence>
<gene>
    <name evidence="2" type="ORF">SDC9_187481</name>
</gene>
<sequence>MCHENCLQDTSRIPLRYPRSGTVAGGTGQPWPFSHSSWRLCRFYSGWCARHTVPAGTLGEGGNRTGPRAVRVVSQCRVGIRLFYCSCLLPLLHHRPGCPGAAFRPCHPWSVSGQISQESRESQSKPPAHPGDNCSDYSGHSGCAILAGQQL</sequence>
<dbReference type="AlphaFoldDB" id="A0A645HLZ5"/>
<accession>A0A645HLZ5</accession>
<evidence type="ECO:0000256" key="1">
    <source>
        <dbReference type="SAM" id="MobiDB-lite"/>
    </source>
</evidence>
<name>A0A645HLZ5_9ZZZZ</name>
<protein>
    <submittedName>
        <fullName evidence="2">Uncharacterized protein</fullName>
    </submittedName>
</protein>
<organism evidence="2">
    <name type="scientific">bioreactor metagenome</name>
    <dbReference type="NCBI Taxonomy" id="1076179"/>
    <lineage>
        <taxon>unclassified sequences</taxon>
        <taxon>metagenomes</taxon>
        <taxon>ecological metagenomes</taxon>
    </lineage>
</organism>
<dbReference type="EMBL" id="VSSQ01096064">
    <property type="protein sequence ID" value="MPN39947.1"/>
    <property type="molecule type" value="Genomic_DNA"/>
</dbReference>
<comment type="caution">
    <text evidence="2">The sequence shown here is derived from an EMBL/GenBank/DDBJ whole genome shotgun (WGS) entry which is preliminary data.</text>
</comment>
<reference evidence="2" key="1">
    <citation type="submission" date="2019-08" db="EMBL/GenBank/DDBJ databases">
        <authorList>
            <person name="Kucharzyk K."/>
            <person name="Murdoch R.W."/>
            <person name="Higgins S."/>
            <person name="Loffler F."/>
        </authorList>
    </citation>
    <scope>NUCLEOTIDE SEQUENCE</scope>
</reference>
<proteinExistence type="predicted"/>